<dbReference type="Proteomes" id="UP000233837">
    <property type="component" value="Unassembled WGS sequence"/>
</dbReference>
<reference evidence="2 3" key="2">
    <citation type="journal article" date="2017" name="Nature">
        <title>The Apostasia genome and the evolution of orchids.</title>
        <authorList>
            <person name="Zhang G.Q."/>
            <person name="Liu K.W."/>
            <person name="Li Z."/>
            <person name="Lohaus R."/>
            <person name="Hsiao Y.Y."/>
            <person name="Niu S.C."/>
            <person name="Wang J.Y."/>
            <person name="Lin Y.C."/>
            <person name="Xu Q."/>
            <person name="Chen L.J."/>
            <person name="Yoshida K."/>
            <person name="Fujiwara S."/>
            <person name="Wang Z.W."/>
            <person name="Zhang Y.Q."/>
            <person name="Mitsuda N."/>
            <person name="Wang M."/>
            <person name="Liu G.H."/>
            <person name="Pecoraro L."/>
            <person name="Huang H.X."/>
            <person name="Xiao X.J."/>
            <person name="Lin M."/>
            <person name="Wu X.Y."/>
            <person name="Wu W.L."/>
            <person name="Chen Y.Y."/>
            <person name="Chang S.B."/>
            <person name="Sakamoto S."/>
            <person name="Ohme-Takagi M."/>
            <person name="Yagi M."/>
            <person name="Zeng S.J."/>
            <person name="Shen C.Y."/>
            <person name="Yeh C.M."/>
            <person name="Luo Y.B."/>
            <person name="Tsai W.C."/>
            <person name="Van de Peer Y."/>
            <person name="Liu Z.J."/>
        </authorList>
    </citation>
    <scope>NUCLEOTIDE SEQUENCE [LARGE SCALE GENOMIC DNA]</scope>
    <source>
        <tissue evidence="2">The whole plant</tissue>
    </source>
</reference>
<organism evidence="2 3">
    <name type="scientific">Dendrobium catenatum</name>
    <dbReference type="NCBI Taxonomy" id="906689"/>
    <lineage>
        <taxon>Eukaryota</taxon>
        <taxon>Viridiplantae</taxon>
        <taxon>Streptophyta</taxon>
        <taxon>Embryophyta</taxon>
        <taxon>Tracheophyta</taxon>
        <taxon>Spermatophyta</taxon>
        <taxon>Magnoliopsida</taxon>
        <taxon>Liliopsida</taxon>
        <taxon>Asparagales</taxon>
        <taxon>Orchidaceae</taxon>
        <taxon>Epidendroideae</taxon>
        <taxon>Malaxideae</taxon>
        <taxon>Dendrobiinae</taxon>
        <taxon>Dendrobium</taxon>
    </lineage>
</organism>
<keyword evidence="3" id="KW-1185">Reference proteome</keyword>
<dbReference type="EMBL" id="KZ503465">
    <property type="protein sequence ID" value="PKU63683.1"/>
    <property type="molecule type" value="Genomic_DNA"/>
</dbReference>
<accession>A0A2I0VJZ0</accession>
<evidence type="ECO:0000313" key="2">
    <source>
        <dbReference type="EMBL" id="PKU63683.1"/>
    </source>
</evidence>
<feature type="region of interest" description="Disordered" evidence="1">
    <location>
        <begin position="119"/>
        <end position="144"/>
    </location>
</feature>
<evidence type="ECO:0000256" key="1">
    <source>
        <dbReference type="SAM" id="MobiDB-lite"/>
    </source>
</evidence>
<protein>
    <submittedName>
        <fullName evidence="2">Uncharacterized protein</fullName>
    </submittedName>
</protein>
<evidence type="ECO:0000313" key="3">
    <source>
        <dbReference type="Proteomes" id="UP000233837"/>
    </source>
</evidence>
<name>A0A2I0VJZ0_9ASPA</name>
<proteinExistence type="predicted"/>
<sequence length="144" mass="17003">MAKIYEKRRSRRQYNRSENARIRWSSQLHLSFVDAVNSLGGQTSEHSDVNIDVALFTYRNLTYDLEFEWSKWQIEYGDYLLNESRSDATGRMSCKETTVRTCPRRRADVTRRDVIEGGNWKERRQRRQATRGERGDGGFEGEEV</sequence>
<dbReference type="AlphaFoldDB" id="A0A2I0VJZ0"/>
<gene>
    <name evidence="2" type="ORF">MA16_Dca014241</name>
</gene>
<reference evidence="2 3" key="1">
    <citation type="journal article" date="2016" name="Sci. Rep.">
        <title>The Dendrobium catenatum Lindl. genome sequence provides insights into polysaccharide synthase, floral development and adaptive evolution.</title>
        <authorList>
            <person name="Zhang G.Q."/>
            <person name="Xu Q."/>
            <person name="Bian C."/>
            <person name="Tsai W.C."/>
            <person name="Yeh C.M."/>
            <person name="Liu K.W."/>
            <person name="Yoshida K."/>
            <person name="Zhang L.S."/>
            <person name="Chang S.B."/>
            <person name="Chen F."/>
            <person name="Shi Y."/>
            <person name="Su Y.Y."/>
            <person name="Zhang Y.Q."/>
            <person name="Chen L.J."/>
            <person name="Yin Y."/>
            <person name="Lin M."/>
            <person name="Huang H."/>
            <person name="Deng H."/>
            <person name="Wang Z.W."/>
            <person name="Zhu S.L."/>
            <person name="Zhao X."/>
            <person name="Deng C."/>
            <person name="Niu S.C."/>
            <person name="Huang J."/>
            <person name="Wang M."/>
            <person name="Liu G.H."/>
            <person name="Yang H.J."/>
            <person name="Xiao X.J."/>
            <person name="Hsiao Y.Y."/>
            <person name="Wu W.L."/>
            <person name="Chen Y.Y."/>
            <person name="Mitsuda N."/>
            <person name="Ohme-Takagi M."/>
            <person name="Luo Y.B."/>
            <person name="Van de Peer Y."/>
            <person name="Liu Z.J."/>
        </authorList>
    </citation>
    <scope>NUCLEOTIDE SEQUENCE [LARGE SCALE GENOMIC DNA]</scope>
    <source>
        <tissue evidence="2">The whole plant</tissue>
    </source>
</reference>
<dbReference type="Gene3D" id="1.10.10.60">
    <property type="entry name" value="Homeodomain-like"/>
    <property type="match status" value="1"/>
</dbReference>